<sequence length="97" mass="10512">MSNSLEDVKMGPLQGSGDNLRTPDGEHDSTHSILAGLIGSLISLKHSSPRRGDPSAVPERDIYPCVHSTLQYVLGSYYGPQYTNYPREDTEYGSGGI</sequence>
<evidence type="ECO:0000313" key="3">
    <source>
        <dbReference type="Proteomes" id="UP000037696"/>
    </source>
</evidence>
<evidence type="ECO:0000313" key="2">
    <source>
        <dbReference type="EMBL" id="KOS43723.1"/>
    </source>
</evidence>
<dbReference type="Proteomes" id="UP000037696">
    <property type="component" value="Unassembled WGS sequence"/>
</dbReference>
<dbReference type="EMBL" id="LHQQ01000075">
    <property type="protein sequence ID" value="KOS43723.1"/>
    <property type="molecule type" value="Genomic_DNA"/>
</dbReference>
<feature type="compositionally biased region" description="Basic and acidic residues" evidence="1">
    <location>
        <begin position="21"/>
        <end position="30"/>
    </location>
</feature>
<proteinExistence type="predicted"/>
<feature type="region of interest" description="Disordered" evidence="1">
    <location>
        <begin position="1"/>
        <end position="32"/>
    </location>
</feature>
<organism evidence="2 3">
    <name type="scientific">Penicillium nordicum</name>
    <dbReference type="NCBI Taxonomy" id="229535"/>
    <lineage>
        <taxon>Eukaryota</taxon>
        <taxon>Fungi</taxon>
        <taxon>Dikarya</taxon>
        <taxon>Ascomycota</taxon>
        <taxon>Pezizomycotina</taxon>
        <taxon>Eurotiomycetes</taxon>
        <taxon>Eurotiomycetidae</taxon>
        <taxon>Eurotiales</taxon>
        <taxon>Aspergillaceae</taxon>
        <taxon>Penicillium</taxon>
    </lineage>
</organism>
<gene>
    <name evidence="2" type="ORF">ACN38_g5379</name>
</gene>
<accession>A0A0M9WG87</accession>
<keyword evidence="3" id="KW-1185">Reference proteome</keyword>
<comment type="caution">
    <text evidence="2">The sequence shown here is derived from an EMBL/GenBank/DDBJ whole genome shotgun (WGS) entry which is preliminary data.</text>
</comment>
<protein>
    <submittedName>
        <fullName evidence="2">Uncharacterized protein</fullName>
    </submittedName>
</protein>
<reference evidence="2 3" key="1">
    <citation type="submission" date="2015-08" db="EMBL/GenBank/DDBJ databases">
        <title>Genome sequencing of Penicillium nordicum.</title>
        <authorList>
            <person name="Nguyen H.D."/>
            <person name="Seifert K.A."/>
        </authorList>
    </citation>
    <scope>NUCLEOTIDE SEQUENCE [LARGE SCALE GENOMIC DNA]</scope>
    <source>
        <strain evidence="2 3">DAOMC 185683</strain>
    </source>
</reference>
<name>A0A0M9WG87_9EURO</name>
<evidence type="ECO:0000256" key="1">
    <source>
        <dbReference type="SAM" id="MobiDB-lite"/>
    </source>
</evidence>
<dbReference type="AlphaFoldDB" id="A0A0M9WG87"/>